<dbReference type="PANTHER" id="PTHR11061:SF30">
    <property type="entry name" value="TRNA (URACIL(54)-C(5))-METHYLTRANSFERASE"/>
    <property type="match status" value="1"/>
</dbReference>
<keyword evidence="7" id="KW-1185">Reference proteome</keyword>
<dbReference type="GO" id="GO:0070041">
    <property type="term" value="F:rRNA (uridine-C5-)-methyltransferase activity"/>
    <property type="evidence" value="ECO:0007669"/>
    <property type="project" value="TreeGrafter"/>
</dbReference>
<feature type="binding site" evidence="4">
    <location>
        <position position="311"/>
    </location>
    <ligand>
        <name>S-adenosyl-L-methionine</name>
        <dbReference type="ChEBI" id="CHEBI:59789"/>
    </ligand>
</feature>
<dbReference type="InterPro" id="IPR029063">
    <property type="entry name" value="SAM-dependent_MTases_sf"/>
</dbReference>
<dbReference type="GO" id="GO:0070475">
    <property type="term" value="P:rRNA base methylation"/>
    <property type="evidence" value="ECO:0007669"/>
    <property type="project" value="TreeGrafter"/>
</dbReference>
<feature type="active site" description="Nucleophile" evidence="4">
    <location>
        <position position="337"/>
    </location>
</feature>
<dbReference type="AlphaFoldDB" id="A0A3S9PZ71"/>
<dbReference type="Gene3D" id="3.40.50.150">
    <property type="entry name" value="Vaccinia Virus protein VP39"/>
    <property type="match status" value="1"/>
</dbReference>
<evidence type="ECO:0000256" key="3">
    <source>
        <dbReference type="ARBA" id="ARBA00022691"/>
    </source>
</evidence>
<dbReference type="CDD" id="cd02440">
    <property type="entry name" value="AdoMet_MTases"/>
    <property type="match status" value="1"/>
</dbReference>
<dbReference type="PROSITE" id="PS51687">
    <property type="entry name" value="SAM_MT_RNA_M5U"/>
    <property type="match status" value="1"/>
</dbReference>
<feature type="binding site" evidence="4">
    <location>
        <position position="224"/>
    </location>
    <ligand>
        <name>S-adenosyl-L-methionine</name>
        <dbReference type="ChEBI" id="CHEBI:59789"/>
    </ligand>
</feature>
<dbReference type="PROSITE" id="PS01230">
    <property type="entry name" value="TRMA_1"/>
    <property type="match status" value="1"/>
</dbReference>
<dbReference type="InterPro" id="IPR030390">
    <property type="entry name" value="MeTrfase_TrmA_AS"/>
</dbReference>
<name>A0A3S9PZ71_9ACTO</name>
<protein>
    <submittedName>
        <fullName evidence="6">23S rRNA (Uracil(747)-C(5))-methyltransferase</fullName>
    </submittedName>
</protein>
<reference evidence="6 7" key="1">
    <citation type="submission" date="2018-12" db="EMBL/GenBank/DDBJ databases">
        <title>Complete genome sequence of Flaviflexus sp. H23T48.</title>
        <authorList>
            <person name="Bae J.-W."/>
            <person name="Lee J.-Y."/>
        </authorList>
    </citation>
    <scope>NUCLEOTIDE SEQUENCE [LARGE SCALE GENOMIC DNA]</scope>
    <source>
        <strain evidence="6 7">H23T48</strain>
    </source>
</reference>
<dbReference type="PANTHER" id="PTHR11061">
    <property type="entry name" value="RNA M5U METHYLTRANSFERASE"/>
    <property type="match status" value="1"/>
</dbReference>
<proteinExistence type="inferred from homology"/>
<organism evidence="6 7">
    <name type="scientific">Flaviflexus ciconiae</name>
    <dbReference type="NCBI Taxonomy" id="2496867"/>
    <lineage>
        <taxon>Bacteria</taxon>
        <taxon>Bacillati</taxon>
        <taxon>Actinomycetota</taxon>
        <taxon>Actinomycetes</taxon>
        <taxon>Actinomycetales</taxon>
        <taxon>Actinomycetaceae</taxon>
        <taxon>Flaviflexus</taxon>
    </lineage>
</organism>
<sequence>MLIRLRYDVAVPDQSAPLTPCHYFNEGLCRSCTHLATPYEEQLAQKQSFSETILECDSWLPPVASAEFGFRNKAKIIIAGTVAEPTLGILRNGAGQDLRDCLLYNPIITEAHEPLTEFITRNKLTPYSVPERTGELKSIIVTASPHGRLMVRFVLRSPDFVERISSDLDWLAEHLPLDVASANILPEHVALPEGPTEIHLFGDPLLDMSLGPLDLRLRPQGFFQTNTEITRVLYATAAAWADEVDPSSVWDLYCGVGGFAKSMAAPWRTVTGVELSEEAVIAAGGAPLFVAGDAGQWAREQGTVPDLLVVNPPRRGIGDLAEWIRDSSIDRVLYSSCNLVSAAKDIEIMGFKAERAQVFDMFPHTDHLECLIMAVREAGQQASDHPNNSATANGF</sequence>
<evidence type="ECO:0000256" key="5">
    <source>
        <dbReference type="PROSITE-ProRule" id="PRU10015"/>
    </source>
</evidence>
<evidence type="ECO:0000256" key="1">
    <source>
        <dbReference type="ARBA" id="ARBA00022603"/>
    </source>
</evidence>
<dbReference type="InterPro" id="IPR030391">
    <property type="entry name" value="MeTrfase_TrmA_CS"/>
</dbReference>
<evidence type="ECO:0000256" key="4">
    <source>
        <dbReference type="PROSITE-ProRule" id="PRU01024"/>
    </source>
</evidence>
<dbReference type="KEGG" id="flh:EJ997_09940"/>
<dbReference type="OrthoDB" id="9804590at2"/>
<keyword evidence="2 4" id="KW-0808">Transferase</keyword>
<keyword evidence="1 4" id="KW-0489">Methyltransferase</keyword>
<feature type="binding site" evidence="4">
    <location>
        <position position="253"/>
    </location>
    <ligand>
        <name>S-adenosyl-L-methionine</name>
        <dbReference type="ChEBI" id="CHEBI:59789"/>
    </ligand>
</feature>
<gene>
    <name evidence="6" type="ORF">EJ997_09940</name>
</gene>
<accession>A0A3S9PZ71</accession>
<dbReference type="InterPro" id="IPR010280">
    <property type="entry name" value="U5_MeTrfase_fam"/>
</dbReference>
<evidence type="ECO:0000313" key="7">
    <source>
        <dbReference type="Proteomes" id="UP000280344"/>
    </source>
</evidence>
<feature type="active site" evidence="5">
    <location>
        <position position="337"/>
    </location>
</feature>
<dbReference type="Pfam" id="PF05958">
    <property type="entry name" value="tRNA_U5-meth_tr"/>
    <property type="match status" value="1"/>
</dbReference>
<dbReference type="PROSITE" id="PS01231">
    <property type="entry name" value="TRMA_2"/>
    <property type="match status" value="1"/>
</dbReference>
<dbReference type="EMBL" id="CP034593">
    <property type="protein sequence ID" value="AZQ77608.1"/>
    <property type="molecule type" value="Genomic_DNA"/>
</dbReference>
<dbReference type="Proteomes" id="UP000280344">
    <property type="component" value="Chromosome"/>
</dbReference>
<evidence type="ECO:0000313" key="6">
    <source>
        <dbReference type="EMBL" id="AZQ77608.1"/>
    </source>
</evidence>
<evidence type="ECO:0000256" key="2">
    <source>
        <dbReference type="ARBA" id="ARBA00022679"/>
    </source>
</evidence>
<dbReference type="SUPFAM" id="SSF53335">
    <property type="entry name" value="S-adenosyl-L-methionine-dependent methyltransferases"/>
    <property type="match status" value="1"/>
</dbReference>
<feature type="binding site" evidence="4">
    <location>
        <position position="274"/>
    </location>
    <ligand>
        <name>S-adenosyl-L-methionine</name>
        <dbReference type="ChEBI" id="CHEBI:59789"/>
    </ligand>
</feature>
<dbReference type="Gene3D" id="2.40.50.1070">
    <property type="match status" value="1"/>
</dbReference>
<comment type="similarity">
    <text evidence="4">Belongs to the class I-like SAM-binding methyltransferase superfamily. RNA M5U methyltransferase family.</text>
</comment>
<keyword evidence="3 4" id="KW-0949">S-adenosyl-L-methionine</keyword>